<evidence type="ECO:0000313" key="3">
    <source>
        <dbReference type="Proteomes" id="UP001515480"/>
    </source>
</evidence>
<dbReference type="EMBL" id="JBGBPQ010000032">
    <property type="protein sequence ID" value="KAL1495482.1"/>
    <property type="molecule type" value="Genomic_DNA"/>
</dbReference>
<gene>
    <name evidence="2" type="ORF">AB1Y20_016848</name>
</gene>
<proteinExistence type="predicted"/>
<dbReference type="PANTHER" id="PTHR40637">
    <property type="entry name" value="ESSS SUBUNIT OF NADH:UBIQUINONE OXIDOREDUCTASE (COMPLEX I) PROTEIN"/>
    <property type="match status" value="1"/>
</dbReference>
<dbReference type="AlphaFoldDB" id="A0AB34IAY7"/>
<evidence type="ECO:0000313" key="2">
    <source>
        <dbReference type="EMBL" id="KAL1495482.1"/>
    </source>
</evidence>
<protein>
    <recommendedName>
        <fullName evidence="4">Complex I-ESSS</fullName>
    </recommendedName>
</protein>
<dbReference type="Proteomes" id="UP001515480">
    <property type="component" value="Unassembled WGS sequence"/>
</dbReference>
<comment type="caution">
    <text evidence="2">The sequence shown here is derived from an EMBL/GenBank/DDBJ whole genome shotgun (WGS) entry which is preliminary data.</text>
</comment>
<name>A0AB34IAY7_PRYPA</name>
<reference evidence="2 3" key="1">
    <citation type="journal article" date="2024" name="Science">
        <title>Giant polyketide synthase enzymes in the biosynthesis of giant marine polyether toxins.</title>
        <authorList>
            <person name="Fallon T.R."/>
            <person name="Shende V.V."/>
            <person name="Wierzbicki I.H."/>
            <person name="Pendleton A.L."/>
            <person name="Watervoot N.F."/>
            <person name="Auber R.P."/>
            <person name="Gonzalez D.J."/>
            <person name="Wisecaver J.H."/>
            <person name="Moore B.S."/>
        </authorList>
    </citation>
    <scope>NUCLEOTIDE SEQUENCE [LARGE SCALE GENOMIC DNA]</scope>
    <source>
        <strain evidence="2 3">12B1</strain>
    </source>
</reference>
<keyword evidence="1" id="KW-0812">Transmembrane</keyword>
<keyword evidence="1" id="KW-0472">Membrane</keyword>
<dbReference type="PANTHER" id="PTHR40637:SF1">
    <property type="entry name" value="ESSS SUBUNIT OF NADH:UBIQUINONE OXIDOREDUCTASE (COMPLEX I) PROTEIN"/>
    <property type="match status" value="1"/>
</dbReference>
<keyword evidence="1" id="KW-1133">Transmembrane helix</keyword>
<evidence type="ECO:0008006" key="4">
    <source>
        <dbReference type="Google" id="ProtNLM"/>
    </source>
</evidence>
<evidence type="ECO:0000256" key="1">
    <source>
        <dbReference type="SAM" id="Phobius"/>
    </source>
</evidence>
<keyword evidence="3" id="KW-1185">Reference proteome</keyword>
<sequence>MLRTLFRPVARAGLPRAALSAPRRLAGGPAAFPPRTPERTAELERLAEEHNGFLFGEPPLPEGQTRKKEDWEYTYIPLMSLAFIMYGVIYAFQPEDTTQWARTQALMRKAAAEKS</sequence>
<feature type="transmembrane region" description="Helical" evidence="1">
    <location>
        <begin position="73"/>
        <end position="92"/>
    </location>
</feature>
<accession>A0AB34IAY7</accession>
<organism evidence="2 3">
    <name type="scientific">Prymnesium parvum</name>
    <name type="common">Toxic golden alga</name>
    <dbReference type="NCBI Taxonomy" id="97485"/>
    <lineage>
        <taxon>Eukaryota</taxon>
        <taxon>Haptista</taxon>
        <taxon>Haptophyta</taxon>
        <taxon>Prymnesiophyceae</taxon>
        <taxon>Prymnesiales</taxon>
        <taxon>Prymnesiaceae</taxon>
        <taxon>Prymnesium</taxon>
    </lineage>
</organism>